<protein>
    <submittedName>
        <fullName evidence="8">Uncharacterized protein</fullName>
    </submittedName>
</protein>
<keyword evidence="6" id="KW-1015">Disulfide bond</keyword>
<dbReference type="GO" id="GO:0016020">
    <property type="term" value="C:membrane"/>
    <property type="evidence" value="ECO:0007669"/>
    <property type="project" value="UniProtKB-SubCell"/>
</dbReference>
<gene>
    <name evidence="8" type="ORF">EYR41_002649</name>
</gene>
<evidence type="ECO:0000256" key="2">
    <source>
        <dbReference type="ARBA" id="ARBA00022692"/>
    </source>
</evidence>
<evidence type="ECO:0000256" key="1">
    <source>
        <dbReference type="ARBA" id="ARBA00004370"/>
    </source>
</evidence>
<comment type="subcellular location">
    <subcellularLocation>
        <location evidence="1">Membrane</location>
    </subcellularLocation>
</comment>
<evidence type="ECO:0000256" key="4">
    <source>
        <dbReference type="ARBA" id="ARBA00022989"/>
    </source>
</evidence>
<keyword evidence="5" id="KW-0472">Membrane</keyword>
<sequence length="134" mass="14495">MQAPTQTPPDILRTFRPGLVMGGIVAGLLGLVLVVGLVLSLNRKFGRKKAAKGPEIGEDGGESARISLSTCTYIADDREDVDTLYSPTETSPALRPLREKLSKAELELTEKEAKLAVEQSNLPPPFPTYKEMSV</sequence>
<dbReference type="PRINTS" id="PR00213">
    <property type="entry name" value="MYELINP0"/>
</dbReference>
<dbReference type="EMBL" id="SOZJ01000002">
    <property type="protein sequence ID" value="TGJ70614.1"/>
    <property type="molecule type" value="Genomic_DNA"/>
</dbReference>
<organism evidence="8 9">
    <name type="scientific">Orbilia oligospora</name>
    <name type="common">Nematode-trapping fungus</name>
    <name type="synonym">Arthrobotrys oligospora</name>
    <dbReference type="NCBI Taxonomy" id="2813651"/>
    <lineage>
        <taxon>Eukaryota</taxon>
        <taxon>Fungi</taxon>
        <taxon>Dikarya</taxon>
        <taxon>Ascomycota</taxon>
        <taxon>Pezizomycotina</taxon>
        <taxon>Orbiliomycetes</taxon>
        <taxon>Orbiliales</taxon>
        <taxon>Orbiliaceae</taxon>
        <taxon>Orbilia</taxon>
    </lineage>
</organism>
<reference evidence="8 9" key="1">
    <citation type="submission" date="2019-03" db="EMBL/GenBank/DDBJ databases">
        <title>Nematode-trapping fungi genome.</title>
        <authorList>
            <person name="Vidal-Diez De Ulzurrun G."/>
        </authorList>
    </citation>
    <scope>NUCLEOTIDE SEQUENCE [LARGE SCALE GENOMIC DNA]</scope>
    <source>
        <strain evidence="8 9">TWF154</strain>
    </source>
</reference>
<evidence type="ECO:0000256" key="7">
    <source>
        <dbReference type="ARBA" id="ARBA00023319"/>
    </source>
</evidence>
<dbReference type="AlphaFoldDB" id="A0A7C8K911"/>
<keyword evidence="7" id="KW-0393">Immunoglobulin domain</keyword>
<evidence type="ECO:0000256" key="5">
    <source>
        <dbReference type="ARBA" id="ARBA00023136"/>
    </source>
</evidence>
<keyword evidence="4" id="KW-1133">Transmembrane helix</keyword>
<evidence type="ECO:0000256" key="6">
    <source>
        <dbReference type="ARBA" id="ARBA00023157"/>
    </source>
</evidence>
<accession>A0A7C8K911</accession>
<dbReference type="Proteomes" id="UP000297595">
    <property type="component" value="Unassembled WGS sequence"/>
</dbReference>
<comment type="caution">
    <text evidence="8">The sequence shown here is derived from an EMBL/GenBank/DDBJ whole genome shotgun (WGS) entry which is preliminary data.</text>
</comment>
<keyword evidence="3" id="KW-0732">Signal</keyword>
<evidence type="ECO:0000313" key="9">
    <source>
        <dbReference type="Proteomes" id="UP000297595"/>
    </source>
</evidence>
<evidence type="ECO:0000256" key="3">
    <source>
        <dbReference type="ARBA" id="ARBA00022729"/>
    </source>
</evidence>
<dbReference type="InterPro" id="IPR000920">
    <property type="entry name" value="Myelin_P0-rel"/>
</dbReference>
<evidence type="ECO:0000313" key="8">
    <source>
        <dbReference type="EMBL" id="TGJ70614.1"/>
    </source>
</evidence>
<proteinExistence type="predicted"/>
<keyword evidence="2" id="KW-0812">Transmembrane</keyword>
<name>A0A7C8K911_ORBOL</name>